<gene>
    <name evidence="2" type="ORF">E5676_scaffold874G00060</name>
    <name evidence="1" type="ORF">E6C27_scaffold98G001190</name>
</gene>
<sequence length="113" mass="12934">MTNCDDVDEGDSTYATTTVAEDIHYIETTNEWATGRFAKTFIDVVSNEPRGYEGFDMPNGNEEFPPVYNQGLTCRKTMHAHHDLLELQRVGLNRMDPRGRGEASKRWMLKAYT</sequence>
<accession>A0A5A7UV54</accession>
<evidence type="ECO:0000313" key="1">
    <source>
        <dbReference type="EMBL" id="KAA0058940.1"/>
    </source>
</evidence>
<dbReference type="EMBL" id="SSTD01010954">
    <property type="protein sequence ID" value="TYK10977.1"/>
    <property type="molecule type" value="Genomic_DNA"/>
</dbReference>
<protein>
    <submittedName>
        <fullName evidence="1">Retrotransposon protein</fullName>
    </submittedName>
</protein>
<reference evidence="3 4" key="1">
    <citation type="submission" date="2019-08" db="EMBL/GenBank/DDBJ databases">
        <title>Draft genome sequences of two oriental melons (Cucumis melo L. var makuwa).</title>
        <authorList>
            <person name="Kwon S.-Y."/>
        </authorList>
    </citation>
    <scope>NUCLEOTIDE SEQUENCE [LARGE SCALE GENOMIC DNA]</scope>
    <source>
        <strain evidence="4">cv. Chang Bougi</strain>
        <strain evidence="3">cv. SW 3</strain>
        <tissue evidence="1">Leaf</tissue>
    </source>
</reference>
<evidence type="ECO:0000313" key="3">
    <source>
        <dbReference type="Proteomes" id="UP000321393"/>
    </source>
</evidence>
<dbReference type="AlphaFoldDB" id="A0A5A7UV54"/>
<organism evidence="1 3">
    <name type="scientific">Cucumis melo var. makuwa</name>
    <name type="common">Oriental melon</name>
    <dbReference type="NCBI Taxonomy" id="1194695"/>
    <lineage>
        <taxon>Eukaryota</taxon>
        <taxon>Viridiplantae</taxon>
        <taxon>Streptophyta</taxon>
        <taxon>Embryophyta</taxon>
        <taxon>Tracheophyta</taxon>
        <taxon>Spermatophyta</taxon>
        <taxon>Magnoliopsida</taxon>
        <taxon>eudicotyledons</taxon>
        <taxon>Gunneridae</taxon>
        <taxon>Pentapetalae</taxon>
        <taxon>rosids</taxon>
        <taxon>fabids</taxon>
        <taxon>Cucurbitales</taxon>
        <taxon>Cucurbitaceae</taxon>
        <taxon>Benincaseae</taxon>
        <taxon>Cucumis</taxon>
    </lineage>
</organism>
<dbReference type="Proteomes" id="UP000321393">
    <property type="component" value="Unassembled WGS sequence"/>
</dbReference>
<proteinExistence type="predicted"/>
<dbReference type="Proteomes" id="UP000321947">
    <property type="component" value="Unassembled WGS sequence"/>
</dbReference>
<evidence type="ECO:0000313" key="2">
    <source>
        <dbReference type="EMBL" id="TYK10977.1"/>
    </source>
</evidence>
<name>A0A5A7UV54_CUCMM</name>
<evidence type="ECO:0000313" key="4">
    <source>
        <dbReference type="Proteomes" id="UP000321947"/>
    </source>
</evidence>
<comment type="caution">
    <text evidence="1">The sequence shown here is derived from an EMBL/GenBank/DDBJ whole genome shotgun (WGS) entry which is preliminary data.</text>
</comment>
<dbReference type="EMBL" id="SSTE01006658">
    <property type="protein sequence ID" value="KAA0058940.1"/>
    <property type="molecule type" value="Genomic_DNA"/>
</dbReference>
<dbReference type="OrthoDB" id="1748457at2759"/>